<dbReference type="InterPro" id="IPR005662">
    <property type="entry name" value="GTPase_Era-like"/>
</dbReference>
<dbReference type="InterPro" id="IPR006073">
    <property type="entry name" value="GTP-bd"/>
</dbReference>
<evidence type="ECO:0000256" key="3">
    <source>
        <dbReference type="ARBA" id="ARBA00022517"/>
    </source>
</evidence>
<gene>
    <name evidence="8" type="primary">era</name>
    <name evidence="13" type="ORF">SAMN04488558_101350</name>
</gene>
<dbReference type="InterPro" id="IPR027417">
    <property type="entry name" value="P-loop_NTPase"/>
</dbReference>
<dbReference type="InterPro" id="IPR030388">
    <property type="entry name" value="G_ERA_dom"/>
</dbReference>
<evidence type="ECO:0000256" key="4">
    <source>
        <dbReference type="ARBA" id="ARBA00022741"/>
    </source>
</evidence>
<dbReference type="InterPro" id="IPR004044">
    <property type="entry name" value="KH_dom_type_2"/>
</dbReference>
<evidence type="ECO:0000256" key="10">
    <source>
        <dbReference type="RuleBase" id="RU003761"/>
    </source>
</evidence>
<dbReference type="GO" id="GO:0043024">
    <property type="term" value="F:ribosomal small subunit binding"/>
    <property type="evidence" value="ECO:0007669"/>
    <property type="project" value="TreeGrafter"/>
</dbReference>
<evidence type="ECO:0000259" key="12">
    <source>
        <dbReference type="PROSITE" id="PS51713"/>
    </source>
</evidence>
<dbReference type="SUPFAM" id="SSF54814">
    <property type="entry name" value="Prokaryotic type KH domain (KH-domain type II)"/>
    <property type="match status" value="1"/>
</dbReference>
<comment type="subcellular location">
    <subcellularLocation>
        <location evidence="8">Cytoplasm</location>
    </subcellularLocation>
    <subcellularLocation>
        <location evidence="8">Cell membrane</location>
        <topology evidence="8">Peripheral membrane protein</topology>
    </subcellularLocation>
</comment>
<dbReference type="PANTHER" id="PTHR42698:SF1">
    <property type="entry name" value="GTPASE ERA, MITOCHONDRIAL"/>
    <property type="match status" value="1"/>
</dbReference>
<dbReference type="GO" id="GO:0005886">
    <property type="term" value="C:plasma membrane"/>
    <property type="evidence" value="ECO:0007669"/>
    <property type="project" value="UniProtKB-SubCell"/>
</dbReference>
<feature type="region of interest" description="G1" evidence="9">
    <location>
        <begin position="15"/>
        <end position="22"/>
    </location>
</feature>
<dbReference type="InterPro" id="IPR015946">
    <property type="entry name" value="KH_dom-like_a/b"/>
</dbReference>
<dbReference type="NCBIfam" id="NF000908">
    <property type="entry name" value="PRK00089.1"/>
    <property type="match status" value="1"/>
</dbReference>
<dbReference type="OrthoDB" id="9805918at2"/>
<evidence type="ECO:0000313" key="14">
    <source>
        <dbReference type="Proteomes" id="UP000198833"/>
    </source>
</evidence>
<comment type="function">
    <text evidence="8">An essential GTPase that binds both GDP and GTP, with rapid nucleotide exchange. Plays a role in 16S rRNA processing and 30S ribosomal subunit biogenesis and possibly also in cell cycle regulation and energy metabolism.</text>
</comment>
<dbReference type="Gene3D" id="3.40.50.300">
    <property type="entry name" value="P-loop containing nucleotide triphosphate hydrolases"/>
    <property type="match status" value="1"/>
</dbReference>
<evidence type="ECO:0000256" key="8">
    <source>
        <dbReference type="HAMAP-Rule" id="MF_00367"/>
    </source>
</evidence>
<keyword evidence="4 8" id="KW-0547">Nucleotide-binding</keyword>
<feature type="region of interest" description="G5" evidence="9">
    <location>
        <begin position="153"/>
        <end position="155"/>
    </location>
</feature>
<dbReference type="PROSITE" id="PS51713">
    <property type="entry name" value="G_ERA"/>
    <property type="match status" value="1"/>
</dbReference>
<dbReference type="PROSITE" id="PS50823">
    <property type="entry name" value="KH_TYPE_2"/>
    <property type="match status" value="1"/>
</dbReference>
<feature type="domain" description="KH type-2" evidence="11">
    <location>
        <begin position="205"/>
        <end position="282"/>
    </location>
</feature>
<feature type="binding site" evidence="8">
    <location>
        <begin position="15"/>
        <end position="22"/>
    </location>
    <ligand>
        <name>GTP</name>
        <dbReference type="ChEBI" id="CHEBI:37565"/>
    </ligand>
</feature>
<feature type="domain" description="Era-type G" evidence="12">
    <location>
        <begin position="7"/>
        <end position="174"/>
    </location>
</feature>
<dbReference type="SUPFAM" id="SSF52540">
    <property type="entry name" value="P-loop containing nucleoside triphosphate hydrolases"/>
    <property type="match status" value="1"/>
</dbReference>
<organism evidence="13 14">
    <name type="scientific">Ignavigranum ruoffiae</name>
    <dbReference type="NCBI Taxonomy" id="89093"/>
    <lineage>
        <taxon>Bacteria</taxon>
        <taxon>Bacillati</taxon>
        <taxon>Bacillota</taxon>
        <taxon>Bacilli</taxon>
        <taxon>Lactobacillales</taxon>
        <taxon>Aerococcaceae</taxon>
        <taxon>Ignavigranum</taxon>
    </lineage>
</organism>
<keyword evidence="8" id="KW-0699">rRNA-binding</keyword>
<dbReference type="NCBIfam" id="TIGR00231">
    <property type="entry name" value="small_GTP"/>
    <property type="match status" value="1"/>
</dbReference>
<dbReference type="STRING" id="89093.SAMN04488558_101350"/>
<keyword evidence="8" id="KW-1003">Cell membrane</keyword>
<evidence type="ECO:0000313" key="13">
    <source>
        <dbReference type="EMBL" id="SEP68398.1"/>
    </source>
</evidence>
<evidence type="ECO:0000256" key="6">
    <source>
        <dbReference type="ARBA" id="ARBA00023134"/>
    </source>
</evidence>
<keyword evidence="14" id="KW-1185">Reference proteome</keyword>
<feature type="region of interest" description="G3" evidence="9">
    <location>
        <begin position="62"/>
        <end position="65"/>
    </location>
</feature>
<accession>A0A1H8ZXA5</accession>
<dbReference type="Pfam" id="PF01926">
    <property type="entry name" value="MMR_HSR1"/>
    <property type="match status" value="1"/>
</dbReference>
<evidence type="ECO:0000256" key="7">
    <source>
        <dbReference type="ARBA" id="ARBA00023136"/>
    </source>
</evidence>
<comment type="similarity">
    <text evidence="1 8 9 10">Belongs to the TRAFAC class TrmE-Era-EngA-EngB-Septin-like GTPase superfamily. Era GTPase family.</text>
</comment>
<dbReference type="InterPro" id="IPR009019">
    <property type="entry name" value="KH_sf_prok-type"/>
</dbReference>
<dbReference type="Gene3D" id="3.30.300.20">
    <property type="match status" value="1"/>
</dbReference>
<keyword evidence="8" id="KW-0963">Cytoplasm</keyword>
<evidence type="ECO:0000256" key="2">
    <source>
        <dbReference type="ARBA" id="ARBA00020484"/>
    </source>
</evidence>
<feature type="binding site" evidence="8">
    <location>
        <begin position="62"/>
        <end position="66"/>
    </location>
    <ligand>
        <name>GTP</name>
        <dbReference type="ChEBI" id="CHEBI:37565"/>
    </ligand>
</feature>
<dbReference type="PRINTS" id="PR00326">
    <property type="entry name" value="GTP1OBG"/>
</dbReference>
<feature type="binding site" evidence="8">
    <location>
        <begin position="124"/>
        <end position="127"/>
    </location>
    <ligand>
        <name>GTP</name>
        <dbReference type="ChEBI" id="CHEBI:37565"/>
    </ligand>
</feature>
<keyword evidence="6 8" id="KW-0342">GTP-binding</keyword>
<feature type="region of interest" description="G2" evidence="9">
    <location>
        <begin position="41"/>
        <end position="45"/>
    </location>
</feature>
<evidence type="ECO:0000259" key="11">
    <source>
        <dbReference type="PROSITE" id="PS50823"/>
    </source>
</evidence>
<evidence type="ECO:0000256" key="5">
    <source>
        <dbReference type="ARBA" id="ARBA00022884"/>
    </source>
</evidence>
<dbReference type="GO" id="GO:0005525">
    <property type="term" value="F:GTP binding"/>
    <property type="evidence" value="ECO:0007669"/>
    <property type="project" value="UniProtKB-UniRule"/>
</dbReference>
<keyword evidence="7 8" id="KW-0472">Membrane</keyword>
<dbReference type="CDD" id="cd04163">
    <property type="entry name" value="Era"/>
    <property type="match status" value="1"/>
</dbReference>
<dbReference type="GO" id="GO:0003924">
    <property type="term" value="F:GTPase activity"/>
    <property type="evidence" value="ECO:0007669"/>
    <property type="project" value="UniProtKB-UniRule"/>
</dbReference>
<dbReference type="EMBL" id="FOEN01000001">
    <property type="protein sequence ID" value="SEP68398.1"/>
    <property type="molecule type" value="Genomic_DNA"/>
</dbReference>
<dbReference type="CDD" id="cd22534">
    <property type="entry name" value="KH-II_Era"/>
    <property type="match status" value="1"/>
</dbReference>
<dbReference type="Proteomes" id="UP000198833">
    <property type="component" value="Unassembled WGS sequence"/>
</dbReference>
<dbReference type="GO" id="GO:0000028">
    <property type="term" value="P:ribosomal small subunit assembly"/>
    <property type="evidence" value="ECO:0007669"/>
    <property type="project" value="TreeGrafter"/>
</dbReference>
<dbReference type="HAMAP" id="MF_00367">
    <property type="entry name" value="GTPase_Era"/>
    <property type="match status" value="1"/>
</dbReference>
<dbReference type="GO" id="GO:0070181">
    <property type="term" value="F:small ribosomal subunit rRNA binding"/>
    <property type="evidence" value="ECO:0007669"/>
    <property type="project" value="UniProtKB-UniRule"/>
</dbReference>
<proteinExistence type="inferred from homology"/>
<feature type="region of interest" description="G4" evidence="9">
    <location>
        <begin position="124"/>
        <end position="127"/>
    </location>
</feature>
<dbReference type="FunFam" id="3.30.300.20:FF:000003">
    <property type="entry name" value="GTPase Era"/>
    <property type="match status" value="1"/>
</dbReference>
<keyword evidence="5 8" id="KW-0694">RNA-binding</keyword>
<keyword evidence="3 8" id="KW-0690">Ribosome biogenesis</keyword>
<dbReference type="FunFam" id="3.40.50.300:FF:000094">
    <property type="entry name" value="GTPase Era"/>
    <property type="match status" value="1"/>
</dbReference>
<evidence type="ECO:0000256" key="1">
    <source>
        <dbReference type="ARBA" id="ARBA00007921"/>
    </source>
</evidence>
<dbReference type="Pfam" id="PF07650">
    <property type="entry name" value="KH_2"/>
    <property type="match status" value="1"/>
</dbReference>
<protein>
    <recommendedName>
        <fullName evidence="2 8">GTPase Era</fullName>
    </recommendedName>
</protein>
<dbReference type="PANTHER" id="PTHR42698">
    <property type="entry name" value="GTPASE ERA"/>
    <property type="match status" value="1"/>
</dbReference>
<comment type="subunit">
    <text evidence="8">Monomer.</text>
</comment>
<dbReference type="AlphaFoldDB" id="A0A1H8ZXA5"/>
<evidence type="ECO:0000256" key="9">
    <source>
        <dbReference type="PROSITE-ProRule" id="PRU01050"/>
    </source>
</evidence>
<reference evidence="13 14" key="1">
    <citation type="submission" date="2016-10" db="EMBL/GenBank/DDBJ databases">
        <authorList>
            <person name="de Groot N.N."/>
        </authorList>
    </citation>
    <scope>NUCLEOTIDE SEQUENCE [LARGE SCALE GENOMIC DNA]</scope>
    <source>
        <strain evidence="13 14">DSM 15695</strain>
    </source>
</reference>
<name>A0A1H8ZXA5_9LACT</name>
<dbReference type="GO" id="GO:0005829">
    <property type="term" value="C:cytosol"/>
    <property type="evidence" value="ECO:0007669"/>
    <property type="project" value="TreeGrafter"/>
</dbReference>
<sequence length="301" mass="34371">MRNKEFKSGFVTLIGRPNVGKSTLMNALVGQKIAIMSDKAQTTRNKIQAIYTDDEAQIIFIDTPGIHKPKHALGEFMVETAFQASQGVDLVLMLVNASEAIGPGDRRILDHLRENPLPKILLINKIDLIHPDQLLTIINSYRQEVNFDAVIPISALQEINLEQVLQTIKSKLPIGPQYYPQDQITDHPEYFVVAEFIREKLLYFTREEIPHSIAVNVLKMRPDEEGIMSIEADIIVERKSQKGIVIGKKGQLIKKVKQLARKDIEGLLGEKVRLNLWVKVQKDWRNHQKQLKDLGYHPDEY</sequence>
<dbReference type="RefSeq" id="WP_092570145.1">
    <property type="nucleotide sequence ID" value="NZ_FOEN01000001.1"/>
</dbReference>
<dbReference type="InterPro" id="IPR005225">
    <property type="entry name" value="Small_GTP-bd"/>
</dbReference>
<dbReference type="NCBIfam" id="TIGR00436">
    <property type="entry name" value="era"/>
    <property type="match status" value="1"/>
</dbReference>